<dbReference type="Proteomes" id="UP000314986">
    <property type="component" value="Unassembled WGS sequence"/>
</dbReference>
<sequence>MERKIDPQNSLDEEAYLFLLQGQIAAVGEGNTSQIQSNTSCVDLFFLEDDILGSPANSSVQQNSDEPCDILQQSLQEANITQQTLQEEADLAANVLQAQPYSQLHSATQVTEETLQLFGSGSTDIGGLAQQQPPAIITQQPLLQQPVNAQFVNKTISVQRLIHQVGLNSIAITPIASIQTRSNGSPRRTSIGQIQMVDQHAGQTAMMSIGQHHQQLITKSGQSAQMTTLPPGSYLSAPGVDQQLTVNSSISSQFQKNVAGTNLNGNSLFANVTQASQQVTVRPTINSQVIHTPVSAQNIIQKTPTPIQPKHRVNIQPKLIQISPKPSFSPNSSTLQTALKLQTEAALQQQKAQQNLTFVAGTPSQNVLLSTQGPTVAQSISANLIKQQPQQVQPNVGKPVSVQVLNQGGSIVIQPQSVPQAVMPGTNQFIVPGHTSLPAQILTAQNVAGQLTNFSQVFAAPNAQLAVGQGTTHILSGPLQLQPGQLAQPTLFQMPAQLSGNFPAQSQTSSQPTLVQQGQTIVQGVPVPNQITVLNNSGQLGQSMNVQQSGGNSSSTNIVQKQPSSDAELPTMGNGQPPVLMIQQAQINNLDEGGNLWAHCRTPHPFPPPLSAPPSRFCPILVLLLDVPTFPLCLLLPTAHSHVLLEQFCKDQNSFMQPDCKTAFKTFEDTVFSLLPYHVCKGMLPSEEDFKKVDDEFEAVSAQLLKRTQTMLNKYRLLLFEESRRAKPSAEMVMIDRMFIQDEKVALVEAKQLARERPGEIVFLLLFIDAYISSVFNPSTLPSSSCSSAASTDLVQSSTQISATKLVIKQARNSPSVTWATGSPLSNAEIDVLPSRSKPLKTYVASSRGGLKLKIKHEAGCSKVVHNTALDQLSLPVMSSLSEKSPSNLPVTPLSQSNGNVNCMASPAEKPPKDYLNRNGFPDLITDDSTSNLMKELAAVEDALAQGLMKIESADEVPDLRWELPLSQPKRRKSDSVDNASFSSDSPQDSTLNEHLQSAINSILDLQRLQHSSEEQTTTNNPPDSAEMDIPQFSPMASSEDFIEPESHGGLVGAGTSTLEEAVNSILDD</sequence>
<proteinExistence type="predicted"/>
<dbReference type="InterPro" id="IPR015671">
    <property type="entry name" value="GSCR1_dom"/>
</dbReference>
<keyword evidence="4" id="KW-1185">Reference proteome</keyword>
<evidence type="ECO:0000259" key="2">
    <source>
        <dbReference type="Pfam" id="PF15249"/>
    </source>
</evidence>
<feature type="region of interest" description="Disordered" evidence="1">
    <location>
        <begin position="965"/>
        <end position="992"/>
    </location>
</feature>
<reference evidence="4" key="3">
    <citation type="journal article" date="2014" name="Nature">
        <title>Elephant shark genome provides unique insights into gnathostome evolution.</title>
        <authorList>
            <consortium name="International Elephant Shark Genome Sequencing Consortium"/>
            <person name="Venkatesh B."/>
            <person name="Lee A.P."/>
            <person name="Ravi V."/>
            <person name="Maurya A.K."/>
            <person name="Lian M.M."/>
            <person name="Swann J.B."/>
            <person name="Ohta Y."/>
            <person name="Flajnik M.F."/>
            <person name="Sutoh Y."/>
            <person name="Kasahara M."/>
            <person name="Hoon S."/>
            <person name="Gangu V."/>
            <person name="Roy S.W."/>
            <person name="Irimia M."/>
            <person name="Korzh V."/>
            <person name="Kondrychyn I."/>
            <person name="Lim Z.W."/>
            <person name="Tay B.H."/>
            <person name="Tohari S."/>
            <person name="Kong K.W."/>
            <person name="Ho S."/>
            <person name="Lorente-Galdos B."/>
            <person name="Quilez J."/>
            <person name="Marques-Bonet T."/>
            <person name="Raney B.J."/>
            <person name="Ingham P.W."/>
            <person name="Tay A."/>
            <person name="Hillier L.W."/>
            <person name="Minx P."/>
            <person name="Boehm T."/>
            <person name="Wilson R.K."/>
            <person name="Brenner S."/>
            <person name="Warren W.C."/>
        </authorList>
    </citation>
    <scope>NUCLEOTIDE SEQUENCE [LARGE SCALE GENOMIC DNA]</scope>
</reference>
<evidence type="ECO:0000256" key="1">
    <source>
        <dbReference type="SAM" id="MobiDB-lite"/>
    </source>
</evidence>
<dbReference type="PANTHER" id="PTHR15572:SF4">
    <property type="entry name" value="GLIOMA TUMOR SUPPRESSOR CANDIDATE REGION GENE 1 PROTEIN-LIKE ISOFORM X1"/>
    <property type="match status" value="1"/>
</dbReference>
<feature type="region of interest" description="Disordered" evidence="1">
    <location>
        <begin position="1011"/>
        <end position="1057"/>
    </location>
</feature>
<name>A0A4W3KEC7_CALMI</name>
<dbReference type="InterPro" id="IPR052438">
    <property type="entry name" value="Chromatin_remod/trans_coact"/>
</dbReference>
<reference evidence="3" key="4">
    <citation type="submission" date="2025-08" db="UniProtKB">
        <authorList>
            <consortium name="Ensembl"/>
        </authorList>
    </citation>
    <scope>IDENTIFICATION</scope>
</reference>
<reference evidence="3" key="5">
    <citation type="submission" date="2025-09" db="UniProtKB">
        <authorList>
            <consortium name="Ensembl"/>
        </authorList>
    </citation>
    <scope>IDENTIFICATION</scope>
</reference>
<evidence type="ECO:0000313" key="4">
    <source>
        <dbReference type="Proteomes" id="UP000314986"/>
    </source>
</evidence>
<reference evidence="4" key="1">
    <citation type="journal article" date="2006" name="Science">
        <title>Ancient noncoding elements conserved in the human genome.</title>
        <authorList>
            <person name="Venkatesh B."/>
            <person name="Kirkness E.F."/>
            <person name="Loh Y.H."/>
            <person name="Halpern A.L."/>
            <person name="Lee A.P."/>
            <person name="Johnson J."/>
            <person name="Dandona N."/>
            <person name="Viswanathan L.D."/>
            <person name="Tay A."/>
            <person name="Venter J.C."/>
            <person name="Strausberg R.L."/>
            <person name="Brenner S."/>
        </authorList>
    </citation>
    <scope>NUCLEOTIDE SEQUENCE [LARGE SCALE GENOMIC DNA]</scope>
</reference>
<dbReference type="STRING" id="7868.ENSCMIP00000044450"/>
<dbReference type="InParanoid" id="A0A4W3KEC7"/>
<feature type="compositionally biased region" description="Polar residues" evidence="1">
    <location>
        <begin position="545"/>
        <end position="565"/>
    </location>
</feature>
<dbReference type="GO" id="GO:0045893">
    <property type="term" value="P:positive regulation of DNA-templated transcription"/>
    <property type="evidence" value="ECO:0007669"/>
    <property type="project" value="TreeGrafter"/>
</dbReference>
<dbReference type="PANTHER" id="PTHR15572">
    <property type="entry name" value="GLIOMA TUMOR SUPPRESSOR CANDIDATE REGION GENE 1"/>
    <property type="match status" value="1"/>
</dbReference>
<feature type="compositionally biased region" description="Polar residues" evidence="1">
    <location>
        <begin position="977"/>
        <end position="992"/>
    </location>
</feature>
<evidence type="ECO:0000313" key="3">
    <source>
        <dbReference type="Ensembl" id="ENSCMIP00000044450.1"/>
    </source>
</evidence>
<feature type="region of interest" description="Disordered" evidence="1">
    <location>
        <begin position="545"/>
        <end position="570"/>
    </location>
</feature>
<dbReference type="Pfam" id="PF15249">
    <property type="entry name" value="GLTSCR1"/>
    <property type="match status" value="1"/>
</dbReference>
<accession>A0A4W3KEC7</accession>
<dbReference type="Ensembl" id="ENSCMIT00000045089.1">
    <property type="protein sequence ID" value="ENSCMIP00000044450.1"/>
    <property type="gene ID" value="ENSCMIG00000018389.1"/>
</dbReference>
<feature type="domain" description="GLTSCR protein conserved" evidence="2">
    <location>
        <begin position="651"/>
        <end position="751"/>
    </location>
</feature>
<dbReference type="OMA" id="AGCEAKE"/>
<dbReference type="AlphaFoldDB" id="A0A4W3KEC7"/>
<protein>
    <recommendedName>
        <fullName evidence="2">GLTSCR protein conserved domain-containing protein</fullName>
    </recommendedName>
</protein>
<dbReference type="GeneTree" id="ENSGT00940000159112"/>
<organism evidence="3 4">
    <name type="scientific">Callorhinchus milii</name>
    <name type="common">Ghost shark</name>
    <dbReference type="NCBI Taxonomy" id="7868"/>
    <lineage>
        <taxon>Eukaryota</taxon>
        <taxon>Metazoa</taxon>
        <taxon>Chordata</taxon>
        <taxon>Craniata</taxon>
        <taxon>Vertebrata</taxon>
        <taxon>Chondrichthyes</taxon>
        <taxon>Holocephali</taxon>
        <taxon>Chimaeriformes</taxon>
        <taxon>Callorhinchidae</taxon>
        <taxon>Callorhinchus</taxon>
    </lineage>
</organism>
<dbReference type="GO" id="GO:0016514">
    <property type="term" value="C:SWI/SNF complex"/>
    <property type="evidence" value="ECO:0007669"/>
    <property type="project" value="TreeGrafter"/>
</dbReference>
<reference evidence="4" key="2">
    <citation type="journal article" date="2007" name="PLoS Biol.">
        <title>Survey sequencing and comparative analysis of the elephant shark (Callorhinchus milii) genome.</title>
        <authorList>
            <person name="Venkatesh B."/>
            <person name="Kirkness E.F."/>
            <person name="Loh Y.H."/>
            <person name="Halpern A.L."/>
            <person name="Lee A.P."/>
            <person name="Johnson J."/>
            <person name="Dandona N."/>
            <person name="Viswanathan L.D."/>
            <person name="Tay A."/>
            <person name="Venter J.C."/>
            <person name="Strausberg R.L."/>
            <person name="Brenner S."/>
        </authorList>
    </citation>
    <scope>NUCLEOTIDE SEQUENCE [LARGE SCALE GENOMIC DNA]</scope>
</reference>